<feature type="domain" description="BTB" evidence="2">
    <location>
        <begin position="149"/>
        <end position="213"/>
    </location>
</feature>
<dbReference type="PROSITE" id="PS50097">
    <property type="entry name" value="BTB"/>
    <property type="match status" value="1"/>
</dbReference>
<dbReference type="SUPFAM" id="SSF54695">
    <property type="entry name" value="POZ domain"/>
    <property type="match status" value="1"/>
</dbReference>
<dbReference type="CDD" id="cd18186">
    <property type="entry name" value="BTB_POZ_ZBTB_KLHL-like"/>
    <property type="match status" value="1"/>
</dbReference>
<dbReference type="PANTHER" id="PTHR46672">
    <property type="entry name" value="OS08G0495500 PROTEIN-RELATED"/>
    <property type="match status" value="1"/>
</dbReference>
<reference evidence="3 4" key="1">
    <citation type="submission" date="2024-08" db="EMBL/GenBank/DDBJ databases">
        <authorList>
            <person name="Cucini C."/>
            <person name="Frati F."/>
        </authorList>
    </citation>
    <scope>NUCLEOTIDE SEQUENCE [LARGE SCALE GENOMIC DNA]</scope>
</reference>
<sequence length="311" mass="36219">MADSLMENSNNNLLRKRNLLPKMAEWMKKKWGLYVNMRFREQLGVSVPFLADLNKDWKITLGITIEYEDKTWDFDFYINSRGHGLSRKKFTPEENSEFVQAICSGQGRITVDINFGEIEQTNETGLKFPLPPNQISILVRKLLEEQVPRDVRLVAQNGEMFPCHKAILAGHCEWFHHLFQKRPEKNIWKFDMTEEGLSAFLKYVYYADTEEPKKNLKIGMELLKIGHKYEITLLEKLMMDLILEVPTSEFTWEIALELFCFTRNENGLTALRKKAIERMKLNSNSVNASESETLQSIVDSEDMDAEVPDSH</sequence>
<feature type="compositionally biased region" description="Acidic residues" evidence="1">
    <location>
        <begin position="299"/>
        <end position="311"/>
    </location>
</feature>
<dbReference type="InterPro" id="IPR044714">
    <property type="entry name" value="AtSIBP1-like"/>
</dbReference>
<proteinExistence type="predicted"/>
<evidence type="ECO:0000313" key="4">
    <source>
        <dbReference type="Proteomes" id="UP001642540"/>
    </source>
</evidence>
<organism evidence="3 4">
    <name type="scientific">Orchesella dallaii</name>
    <dbReference type="NCBI Taxonomy" id="48710"/>
    <lineage>
        <taxon>Eukaryota</taxon>
        <taxon>Metazoa</taxon>
        <taxon>Ecdysozoa</taxon>
        <taxon>Arthropoda</taxon>
        <taxon>Hexapoda</taxon>
        <taxon>Collembola</taxon>
        <taxon>Entomobryomorpha</taxon>
        <taxon>Entomobryoidea</taxon>
        <taxon>Orchesellidae</taxon>
        <taxon>Orchesellinae</taxon>
        <taxon>Orchesella</taxon>
    </lineage>
</organism>
<protein>
    <recommendedName>
        <fullName evidence="2">BTB domain-containing protein</fullName>
    </recommendedName>
</protein>
<dbReference type="EMBL" id="CAXLJM020000124">
    <property type="protein sequence ID" value="CAL8138808.1"/>
    <property type="molecule type" value="Genomic_DNA"/>
</dbReference>
<dbReference type="Proteomes" id="UP001642540">
    <property type="component" value="Unassembled WGS sequence"/>
</dbReference>
<comment type="caution">
    <text evidence="3">The sequence shown here is derived from an EMBL/GenBank/DDBJ whole genome shotgun (WGS) entry which is preliminary data.</text>
</comment>
<gene>
    <name evidence="3" type="ORF">ODALV1_LOCUS27542</name>
</gene>
<accession>A0ABP1RY54</accession>
<name>A0ABP1RY54_9HEXA</name>
<dbReference type="Gene3D" id="3.30.710.10">
    <property type="entry name" value="Potassium Channel Kv1.1, Chain A"/>
    <property type="match status" value="1"/>
</dbReference>
<dbReference type="Pfam" id="PF00651">
    <property type="entry name" value="BTB"/>
    <property type="match status" value="1"/>
</dbReference>
<dbReference type="SMART" id="SM00225">
    <property type="entry name" value="BTB"/>
    <property type="match status" value="1"/>
</dbReference>
<evidence type="ECO:0000256" key="1">
    <source>
        <dbReference type="SAM" id="MobiDB-lite"/>
    </source>
</evidence>
<feature type="region of interest" description="Disordered" evidence="1">
    <location>
        <begin position="291"/>
        <end position="311"/>
    </location>
</feature>
<dbReference type="InterPro" id="IPR000210">
    <property type="entry name" value="BTB/POZ_dom"/>
</dbReference>
<evidence type="ECO:0000259" key="2">
    <source>
        <dbReference type="PROSITE" id="PS50097"/>
    </source>
</evidence>
<dbReference type="InterPro" id="IPR011333">
    <property type="entry name" value="SKP1/BTB/POZ_sf"/>
</dbReference>
<evidence type="ECO:0000313" key="3">
    <source>
        <dbReference type="EMBL" id="CAL8138808.1"/>
    </source>
</evidence>
<keyword evidence="4" id="KW-1185">Reference proteome</keyword>